<organism evidence="11 15">
    <name type="scientific">Rotaria magnacalcarata</name>
    <dbReference type="NCBI Taxonomy" id="392030"/>
    <lineage>
        <taxon>Eukaryota</taxon>
        <taxon>Metazoa</taxon>
        <taxon>Spiralia</taxon>
        <taxon>Gnathifera</taxon>
        <taxon>Rotifera</taxon>
        <taxon>Eurotatoria</taxon>
        <taxon>Bdelloidea</taxon>
        <taxon>Philodinida</taxon>
        <taxon>Philodinidae</taxon>
        <taxon>Rotaria</taxon>
    </lineage>
</organism>
<dbReference type="InterPro" id="IPR013099">
    <property type="entry name" value="K_chnl_dom"/>
</dbReference>
<evidence type="ECO:0000256" key="7">
    <source>
        <dbReference type="ARBA" id="ARBA00023303"/>
    </source>
</evidence>
<evidence type="ECO:0000313" key="15">
    <source>
        <dbReference type="Proteomes" id="UP000663834"/>
    </source>
</evidence>
<comment type="caution">
    <text evidence="11">The sequence shown here is derived from an EMBL/GenBank/DDBJ whole genome shotgun (WGS) entry which is preliminary data.</text>
</comment>
<dbReference type="EMBL" id="CAJNOV010018840">
    <property type="protein sequence ID" value="CAF1624852.1"/>
    <property type="molecule type" value="Genomic_DNA"/>
</dbReference>
<dbReference type="GO" id="GO:0016020">
    <property type="term" value="C:membrane"/>
    <property type="evidence" value="ECO:0007669"/>
    <property type="project" value="UniProtKB-SubCell"/>
</dbReference>
<keyword evidence="7" id="KW-0407">Ion channel</keyword>
<dbReference type="GO" id="GO:0016286">
    <property type="term" value="F:small conductance calcium-activated potassium channel activity"/>
    <property type="evidence" value="ECO:0007669"/>
    <property type="project" value="InterPro"/>
</dbReference>
<dbReference type="SUPFAM" id="SSF81324">
    <property type="entry name" value="Voltage-gated potassium channels"/>
    <property type="match status" value="1"/>
</dbReference>
<comment type="subcellular location">
    <subcellularLocation>
        <location evidence="1">Membrane</location>
        <topology evidence="1">Multi-pass membrane protein</topology>
    </subcellularLocation>
</comment>
<dbReference type="AlphaFoldDB" id="A0A816GWC6"/>
<dbReference type="PRINTS" id="PR00169">
    <property type="entry name" value="KCHANNEL"/>
</dbReference>
<name>A0A816GWC6_9BILA</name>
<evidence type="ECO:0000256" key="1">
    <source>
        <dbReference type="ARBA" id="ARBA00004141"/>
    </source>
</evidence>
<evidence type="ECO:0000313" key="10">
    <source>
        <dbReference type="EMBL" id="CAF1624852.1"/>
    </source>
</evidence>
<proteinExistence type="predicted"/>
<feature type="transmembrane region" description="Helical" evidence="8">
    <location>
        <begin position="303"/>
        <end position="321"/>
    </location>
</feature>
<dbReference type="Proteomes" id="UP000676336">
    <property type="component" value="Unassembled WGS sequence"/>
</dbReference>
<keyword evidence="2" id="KW-0813">Transport</keyword>
<feature type="transmembrane region" description="Helical" evidence="8">
    <location>
        <begin position="333"/>
        <end position="354"/>
    </location>
</feature>
<dbReference type="Pfam" id="PF02888">
    <property type="entry name" value="CaMBD"/>
    <property type="match status" value="1"/>
</dbReference>
<evidence type="ECO:0000256" key="6">
    <source>
        <dbReference type="ARBA" id="ARBA00023136"/>
    </source>
</evidence>
<dbReference type="EMBL" id="CAJNOW010020397">
    <property type="protein sequence ID" value="CAF1679057.1"/>
    <property type="molecule type" value="Genomic_DNA"/>
</dbReference>
<dbReference type="OrthoDB" id="73653at2759"/>
<evidence type="ECO:0000259" key="9">
    <source>
        <dbReference type="SMART" id="SM01053"/>
    </source>
</evidence>
<evidence type="ECO:0000313" key="13">
    <source>
        <dbReference type="EMBL" id="CAF4027820.1"/>
    </source>
</evidence>
<dbReference type="Proteomes" id="UP000663824">
    <property type="component" value="Unassembled WGS sequence"/>
</dbReference>
<feature type="transmembrane region" description="Helical" evidence="8">
    <location>
        <begin position="271"/>
        <end position="291"/>
    </location>
</feature>
<feature type="transmembrane region" description="Helical" evidence="8">
    <location>
        <begin position="211"/>
        <end position="236"/>
    </location>
</feature>
<reference evidence="11" key="1">
    <citation type="submission" date="2021-02" db="EMBL/GenBank/DDBJ databases">
        <authorList>
            <person name="Nowell W R."/>
        </authorList>
    </citation>
    <scope>NUCLEOTIDE SEQUENCE</scope>
</reference>
<evidence type="ECO:0000256" key="5">
    <source>
        <dbReference type="ARBA" id="ARBA00023065"/>
    </source>
</evidence>
<dbReference type="EMBL" id="CAJOBI010034035">
    <property type="protein sequence ID" value="CAF4288657.1"/>
    <property type="molecule type" value="Genomic_DNA"/>
</dbReference>
<gene>
    <name evidence="13" type="ORF">BYL167_LOCUS15155</name>
    <name evidence="10" type="ORF">CJN711_LOCUS38519</name>
    <name evidence="11" type="ORF">KQP761_LOCUS36105</name>
    <name evidence="12" type="ORF">MBJ925_LOCUS37441</name>
    <name evidence="14" type="ORF">SMN809_LOCUS25564</name>
</gene>
<evidence type="ECO:0000256" key="4">
    <source>
        <dbReference type="ARBA" id="ARBA00022989"/>
    </source>
</evidence>
<keyword evidence="5" id="KW-0406">Ion transport</keyword>
<dbReference type="SMART" id="SM01053">
    <property type="entry name" value="CaMBD"/>
    <property type="match status" value="1"/>
</dbReference>
<feature type="transmembrane region" description="Helical" evidence="8">
    <location>
        <begin position="119"/>
        <end position="141"/>
    </location>
</feature>
<dbReference type="Pfam" id="PF03530">
    <property type="entry name" value="SK_channel"/>
    <property type="match status" value="1"/>
</dbReference>
<evidence type="ECO:0000313" key="12">
    <source>
        <dbReference type="EMBL" id="CAF2242783.1"/>
    </source>
</evidence>
<dbReference type="InterPro" id="IPR004178">
    <property type="entry name" value="CaM-bd_dom"/>
</dbReference>
<evidence type="ECO:0000256" key="3">
    <source>
        <dbReference type="ARBA" id="ARBA00022692"/>
    </source>
</evidence>
<dbReference type="InterPro" id="IPR015449">
    <property type="entry name" value="K_chnl_Ca-activ_SK"/>
</dbReference>
<dbReference type="GO" id="GO:0005516">
    <property type="term" value="F:calmodulin binding"/>
    <property type="evidence" value="ECO:0007669"/>
    <property type="project" value="InterPro"/>
</dbReference>
<evidence type="ECO:0000256" key="8">
    <source>
        <dbReference type="SAM" id="Phobius"/>
    </source>
</evidence>
<dbReference type="Proteomes" id="UP000681967">
    <property type="component" value="Unassembled WGS sequence"/>
</dbReference>
<keyword evidence="3 8" id="KW-0812">Transmembrane</keyword>
<evidence type="ECO:0000313" key="11">
    <source>
        <dbReference type="EMBL" id="CAF1679057.1"/>
    </source>
</evidence>
<dbReference type="PANTHER" id="PTHR10153">
    <property type="entry name" value="SMALL CONDUCTANCE CALCIUM-ACTIVATED POTASSIUM CHANNEL"/>
    <property type="match status" value="1"/>
</dbReference>
<feature type="transmembrane region" description="Helical" evidence="8">
    <location>
        <begin position="85"/>
        <end position="107"/>
    </location>
</feature>
<feature type="domain" description="Calmodulin-binding" evidence="9">
    <location>
        <begin position="372"/>
        <end position="448"/>
    </location>
</feature>
<dbReference type="Gene3D" id="1.10.287.70">
    <property type="match status" value="2"/>
</dbReference>
<dbReference type="Proteomes" id="UP000663834">
    <property type="component" value="Unassembled WGS sequence"/>
</dbReference>
<evidence type="ECO:0000256" key="2">
    <source>
        <dbReference type="ARBA" id="ARBA00022448"/>
    </source>
</evidence>
<dbReference type="EMBL" id="CAJNRE010020853">
    <property type="protein sequence ID" value="CAF2242783.1"/>
    <property type="molecule type" value="Genomic_DNA"/>
</dbReference>
<dbReference type="Pfam" id="PF07885">
    <property type="entry name" value="Ion_trans_2"/>
    <property type="match status" value="1"/>
</dbReference>
<evidence type="ECO:0000313" key="14">
    <source>
        <dbReference type="EMBL" id="CAF4288657.1"/>
    </source>
</evidence>
<sequence>MTTAEDVWVPLIKQIQGDASSPTKRSECLDVVVLSSKRTMTMSSNISNDEKKVNTKYAKKKSSSNVTLSDISRRLAMRKDLHNRLCLVSDIMCFLGVFGIILMVIANEITFSQINHNNAILSWFIKLAISFSTLVLIGFICKYHLLDIYLYSVNNSIDDWRITVTNKKILLILFEILICAVHPTPRSFPHQLNASLETLNLNSTISTNCTLSYIAIDVVLGLPMFGRLYLVCRFIMFHSHLMHDALSQSVGYLNKISIDFFFLMKTYLEQSPIRCLTIFCLILFLIGSWCLRACSCLPNSEHVSMLDSMWLFIVTFTTVGYGDLAPSTYCGRVIAALIGLIGVFSTALIIAVLARKLLLNRWERHVHNFVLNIELAKDRRILAANVVKGTIRVWYLRNKIKSESSFRYLQAQRQLLQSVHMLQQTKQEQRKLVDSCIDQTDILSMQRNTGDKTHEVSQQLKIMKVKMDRIERELVEMNIYMNNAIRDIQNTLKTLLDKITK</sequence>
<keyword evidence="6 8" id="KW-0472">Membrane</keyword>
<accession>A0A816GWC6</accession>
<keyword evidence="4 8" id="KW-1133">Transmembrane helix</keyword>
<dbReference type="SUPFAM" id="SSF81327">
    <property type="entry name" value="Small-conductance potassium channel"/>
    <property type="match status" value="1"/>
</dbReference>
<dbReference type="Proteomes" id="UP000663855">
    <property type="component" value="Unassembled WGS sequence"/>
</dbReference>
<dbReference type="InterPro" id="IPR036122">
    <property type="entry name" value="CaM-bd_dom_sf"/>
</dbReference>
<dbReference type="EMBL" id="CAJOBH010005541">
    <property type="protein sequence ID" value="CAF4027820.1"/>
    <property type="molecule type" value="Genomic_DNA"/>
</dbReference>
<protein>
    <recommendedName>
        <fullName evidence="9">Calmodulin-binding domain-containing protein</fullName>
    </recommendedName>
</protein>